<keyword evidence="1" id="KW-0472">Membrane</keyword>
<feature type="transmembrane region" description="Helical" evidence="1">
    <location>
        <begin position="153"/>
        <end position="172"/>
    </location>
</feature>
<name>A0A368Y0B1_9BURK</name>
<evidence type="ECO:0000313" key="4">
    <source>
        <dbReference type="Proteomes" id="UP000252884"/>
    </source>
</evidence>
<dbReference type="Proteomes" id="UP000252884">
    <property type="component" value="Unassembled WGS sequence"/>
</dbReference>
<feature type="transmembrane region" description="Helical" evidence="1">
    <location>
        <begin position="244"/>
        <end position="261"/>
    </location>
</feature>
<dbReference type="AlphaFoldDB" id="A0A368Y0B1"/>
<feature type="transmembrane region" description="Helical" evidence="1">
    <location>
        <begin position="210"/>
        <end position="232"/>
    </location>
</feature>
<dbReference type="InterPro" id="IPR000620">
    <property type="entry name" value="EamA_dom"/>
</dbReference>
<feature type="transmembrane region" description="Helical" evidence="1">
    <location>
        <begin position="48"/>
        <end position="65"/>
    </location>
</feature>
<evidence type="ECO:0000259" key="2">
    <source>
        <dbReference type="Pfam" id="PF00892"/>
    </source>
</evidence>
<evidence type="ECO:0000256" key="1">
    <source>
        <dbReference type="SAM" id="Phobius"/>
    </source>
</evidence>
<comment type="caution">
    <text evidence="3">The sequence shown here is derived from an EMBL/GenBank/DDBJ whole genome shotgun (WGS) entry which is preliminary data.</text>
</comment>
<keyword evidence="1" id="KW-1133">Transmembrane helix</keyword>
<dbReference type="EMBL" id="QPJK01000002">
    <property type="protein sequence ID" value="RCW73721.1"/>
    <property type="molecule type" value="Genomic_DNA"/>
</dbReference>
<gene>
    <name evidence="3" type="ORF">DES41_10234</name>
</gene>
<dbReference type="InterPro" id="IPR037185">
    <property type="entry name" value="EmrE-like"/>
</dbReference>
<dbReference type="RefSeq" id="WP_211332924.1">
    <property type="nucleotide sequence ID" value="NZ_QPJK01000002.1"/>
</dbReference>
<accession>A0A368Y0B1</accession>
<protein>
    <submittedName>
        <fullName evidence="3">Drug/metabolite transporter (DMT)-like permease</fullName>
    </submittedName>
</protein>
<feature type="transmembrane region" description="Helical" evidence="1">
    <location>
        <begin position="184"/>
        <end position="204"/>
    </location>
</feature>
<feature type="transmembrane region" description="Helical" evidence="1">
    <location>
        <begin position="267"/>
        <end position="288"/>
    </location>
</feature>
<keyword evidence="1" id="KW-0812">Transmembrane</keyword>
<feature type="transmembrane region" description="Helical" evidence="1">
    <location>
        <begin position="130"/>
        <end position="147"/>
    </location>
</feature>
<keyword evidence="4" id="KW-1185">Reference proteome</keyword>
<evidence type="ECO:0000313" key="3">
    <source>
        <dbReference type="EMBL" id="RCW73721.1"/>
    </source>
</evidence>
<feature type="transmembrane region" description="Helical" evidence="1">
    <location>
        <begin position="77"/>
        <end position="94"/>
    </location>
</feature>
<dbReference type="PANTHER" id="PTHR22911:SF103">
    <property type="entry name" value="BLR2811 PROTEIN"/>
    <property type="match status" value="1"/>
</dbReference>
<dbReference type="GO" id="GO:0016020">
    <property type="term" value="C:membrane"/>
    <property type="evidence" value="ECO:0007669"/>
    <property type="project" value="InterPro"/>
</dbReference>
<sequence length="295" mass="31814">MSPAALPASPLGGIALVLCAVACFAVLDTTTKAVTVTVPLLMGLWFRYAFQAVATTAIVLPRQGLRLLRTAHPRFQLLRGVLLLTSSLLAFLSLRTMPVGEFTAIVMITPLVITMLAARTLGERVSPQRWALVVGGFVGTMVIIRPGGEAFDWRLLLPLALVATNAWFQVLTSKLARTDAPLTTHLYTGWIGTLAASIPLPFVWVNLPDWRLWAGLALMGVMATVGHFLLILGYSRAPAATLTPYLYGQIGFAMLGGWLVFSHVPDGWSLLGMGLVAVCGALGAWMTLRESRPRH</sequence>
<feature type="domain" description="EamA" evidence="2">
    <location>
        <begin position="13"/>
        <end position="144"/>
    </location>
</feature>
<feature type="transmembrane region" description="Helical" evidence="1">
    <location>
        <begin position="100"/>
        <end position="118"/>
    </location>
</feature>
<reference evidence="3 4" key="1">
    <citation type="submission" date="2018-07" db="EMBL/GenBank/DDBJ databases">
        <title>Genomic Encyclopedia of Type Strains, Phase IV (KMG-IV): sequencing the most valuable type-strain genomes for metagenomic binning, comparative biology and taxonomic classification.</title>
        <authorList>
            <person name="Goeker M."/>
        </authorList>
    </citation>
    <scope>NUCLEOTIDE SEQUENCE [LARGE SCALE GENOMIC DNA]</scope>
    <source>
        <strain evidence="3 4">DSM 21634</strain>
    </source>
</reference>
<proteinExistence type="predicted"/>
<dbReference type="SUPFAM" id="SSF103481">
    <property type="entry name" value="Multidrug resistance efflux transporter EmrE"/>
    <property type="match status" value="2"/>
</dbReference>
<dbReference type="Pfam" id="PF00892">
    <property type="entry name" value="EamA"/>
    <property type="match status" value="1"/>
</dbReference>
<dbReference type="PANTHER" id="PTHR22911">
    <property type="entry name" value="ACYL-MALONYL CONDENSING ENZYME-RELATED"/>
    <property type="match status" value="1"/>
</dbReference>
<organism evidence="3 4">
    <name type="scientific">Pseudorhodoferax soli</name>
    <dbReference type="NCBI Taxonomy" id="545864"/>
    <lineage>
        <taxon>Bacteria</taxon>
        <taxon>Pseudomonadati</taxon>
        <taxon>Pseudomonadota</taxon>
        <taxon>Betaproteobacteria</taxon>
        <taxon>Burkholderiales</taxon>
        <taxon>Comamonadaceae</taxon>
    </lineage>
</organism>